<name>A0ABP5WLR0_9ACTN</name>
<comment type="similarity">
    <text evidence="1">Belongs to the AfsR/DnrI/RedD regulatory family.</text>
</comment>
<organism evidence="9 10">
    <name type="scientific">Streptomyces macrosporus</name>
    <dbReference type="NCBI Taxonomy" id="44032"/>
    <lineage>
        <taxon>Bacteria</taxon>
        <taxon>Bacillati</taxon>
        <taxon>Actinomycetota</taxon>
        <taxon>Actinomycetes</taxon>
        <taxon>Kitasatosporales</taxon>
        <taxon>Streptomycetaceae</taxon>
        <taxon>Streptomyces</taxon>
    </lineage>
</organism>
<feature type="DNA-binding region" description="OmpR/PhoB-type" evidence="6">
    <location>
        <begin position="1"/>
        <end position="98"/>
    </location>
</feature>
<feature type="domain" description="OmpR/PhoB-type" evidence="8">
    <location>
        <begin position="1"/>
        <end position="98"/>
    </location>
</feature>
<evidence type="ECO:0000256" key="6">
    <source>
        <dbReference type="PROSITE-ProRule" id="PRU01091"/>
    </source>
</evidence>
<dbReference type="RefSeq" id="WP_344320971.1">
    <property type="nucleotide sequence ID" value="NZ_BAAASZ010000008.1"/>
</dbReference>
<dbReference type="InterPro" id="IPR011990">
    <property type="entry name" value="TPR-like_helical_dom_sf"/>
</dbReference>
<protein>
    <submittedName>
        <fullName evidence="9">AfsR/SARP family transcriptional regulator</fullName>
    </submittedName>
</protein>
<evidence type="ECO:0000256" key="2">
    <source>
        <dbReference type="ARBA" id="ARBA00023012"/>
    </source>
</evidence>
<proteinExistence type="inferred from homology"/>
<evidence type="ECO:0000256" key="7">
    <source>
        <dbReference type="SAM" id="MobiDB-lite"/>
    </source>
</evidence>
<keyword evidence="2" id="KW-0902">Two-component regulatory system</keyword>
<keyword evidence="10" id="KW-1185">Reference proteome</keyword>
<dbReference type="Gene3D" id="1.25.40.10">
    <property type="entry name" value="Tetratricopeptide repeat domain"/>
    <property type="match status" value="1"/>
</dbReference>
<feature type="region of interest" description="Disordered" evidence="7">
    <location>
        <begin position="250"/>
        <end position="281"/>
    </location>
</feature>
<comment type="caution">
    <text evidence="9">The sequence shown here is derived from an EMBL/GenBank/DDBJ whole genome shotgun (WGS) entry which is preliminary data.</text>
</comment>
<dbReference type="SUPFAM" id="SSF46894">
    <property type="entry name" value="C-terminal effector domain of the bipartite response regulators"/>
    <property type="match status" value="1"/>
</dbReference>
<gene>
    <name evidence="9" type="ORF">GCM10010405_11410</name>
</gene>
<dbReference type="Gene3D" id="1.10.10.10">
    <property type="entry name" value="Winged helix-like DNA-binding domain superfamily/Winged helix DNA-binding domain"/>
    <property type="match status" value="1"/>
</dbReference>
<reference evidence="10" key="1">
    <citation type="journal article" date="2019" name="Int. J. Syst. Evol. Microbiol.">
        <title>The Global Catalogue of Microorganisms (GCM) 10K type strain sequencing project: providing services to taxonomists for standard genome sequencing and annotation.</title>
        <authorList>
            <consortium name="The Broad Institute Genomics Platform"/>
            <consortium name="The Broad Institute Genome Sequencing Center for Infectious Disease"/>
            <person name="Wu L."/>
            <person name="Ma J."/>
        </authorList>
    </citation>
    <scope>NUCLEOTIDE SEQUENCE [LARGE SCALE GENOMIC DNA]</scope>
    <source>
        <strain evidence="10">JCM 6305</strain>
    </source>
</reference>
<accession>A0ABP5WLR0</accession>
<dbReference type="EMBL" id="BAAASZ010000008">
    <property type="protein sequence ID" value="GAA2430303.1"/>
    <property type="molecule type" value="Genomic_DNA"/>
</dbReference>
<evidence type="ECO:0000256" key="1">
    <source>
        <dbReference type="ARBA" id="ARBA00005820"/>
    </source>
</evidence>
<dbReference type="CDD" id="cd15831">
    <property type="entry name" value="BTAD"/>
    <property type="match status" value="1"/>
</dbReference>
<evidence type="ECO:0000256" key="5">
    <source>
        <dbReference type="ARBA" id="ARBA00023163"/>
    </source>
</evidence>
<dbReference type="InterPro" id="IPR005158">
    <property type="entry name" value="BTAD"/>
</dbReference>
<dbReference type="InterPro" id="IPR016032">
    <property type="entry name" value="Sig_transdc_resp-reg_C-effctor"/>
</dbReference>
<dbReference type="InterPro" id="IPR001867">
    <property type="entry name" value="OmpR/PhoB-type_DNA-bd"/>
</dbReference>
<evidence type="ECO:0000313" key="9">
    <source>
        <dbReference type="EMBL" id="GAA2430303.1"/>
    </source>
</evidence>
<evidence type="ECO:0000259" key="8">
    <source>
        <dbReference type="PROSITE" id="PS51755"/>
    </source>
</evidence>
<evidence type="ECO:0000256" key="3">
    <source>
        <dbReference type="ARBA" id="ARBA00023015"/>
    </source>
</evidence>
<evidence type="ECO:0000256" key="4">
    <source>
        <dbReference type="ARBA" id="ARBA00023125"/>
    </source>
</evidence>
<dbReference type="InterPro" id="IPR036388">
    <property type="entry name" value="WH-like_DNA-bd_sf"/>
</dbReference>
<evidence type="ECO:0000313" key="10">
    <source>
        <dbReference type="Proteomes" id="UP001501638"/>
    </source>
</evidence>
<dbReference type="PANTHER" id="PTHR35807">
    <property type="entry name" value="TRANSCRIPTIONAL REGULATOR REDD-RELATED"/>
    <property type="match status" value="1"/>
</dbReference>
<feature type="compositionally biased region" description="Basic and acidic residues" evidence="7">
    <location>
        <begin position="250"/>
        <end position="262"/>
    </location>
</feature>
<keyword evidence="4 6" id="KW-0238">DNA-binding</keyword>
<dbReference type="PANTHER" id="PTHR35807:SF1">
    <property type="entry name" value="TRANSCRIPTIONAL REGULATOR REDD"/>
    <property type="match status" value="1"/>
</dbReference>
<dbReference type="Proteomes" id="UP001501638">
    <property type="component" value="Unassembled WGS sequence"/>
</dbReference>
<dbReference type="SMART" id="SM01043">
    <property type="entry name" value="BTAD"/>
    <property type="match status" value="1"/>
</dbReference>
<dbReference type="InterPro" id="IPR051677">
    <property type="entry name" value="AfsR-DnrI-RedD_regulator"/>
</dbReference>
<keyword evidence="3" id="KW-0805">Transcription regulation</keyword>
<dbReference type="SUPFAM" id="SSF48452">
    <property type="entry name" value="TPR-like"/>
    <property type="match status" value="1"/>
</dbReference>
<feature type="compositionally biased region" description="Pro residues" evidence="7">
    <location>
        <begin position="271"/>
        <end position="281"/>
    </location>
</feature>
<dbReference type="Pfam" id="PF03704">
    <property type="entry name" value="BTAD"/>
    <property type="match status" value="1"/>
</dbReference>
<keyword evidence="5" id="KW-0804">Transcription</keyword>
<dbReference type="PROSITE" id="PS51755">
    <property type="entry name" value="OMPR_PHOB"/>
    <property type="match status" value="1"/>
</dbReference>
<sequence length="281" mass="31287">MRFNVMGSFEIIDDHGKVHSPGMPKVCQTLAVLLTRPGEVAGIDSLILELWGDSPPRTATTTLQTYIYYARKMFVTEGLVPADRNPLVTCPQGYVLQVDADRVDAVVFERLVAEGRAAAENGELEAALGLLRRALALWRGPVLGSVHAGRILKGRIARLEELRIRALELCVDAEIRLGRHREAVAELRELVAEHPLNEWFHGQLVSALYRSGRRAEALQAYQDLRRTLREELGVDPSAEVQRLYHELLAPDRSGRPPADRPVVRSAHRTTVPPPRLPVCTP</sequence>